<name>J3MHL6_ORYBR</name>
<evidence type="ECO:0000313" key="3">
    <source>
        <dbReference type="Proteomes" id="UP000006038"/>
    </source>
</evidence>
<protein>
    <submittedName>
        <fullName evidence="2">Uncharacterized protein</fullName>
    </submittedName>
</protein>
<dbReference type="AlphaFoldDB" id="J3MHL6"/>
<reference evidence="2" key="2">
    <citation type="submission" date="2013-04" db="UniProtKB">
        <authorList>
            <consortium name="EnsemblPlants"/>
        </authorList>
    </citation>
    <scope>IDENTIFICATION</scope>
</reference>
<dbReference type="EnsemblPlants" id="OB06G35100.1">
    <property type="protein sequence ID" value="OB06G35100.1"/>
    <property type="gene ID" value="OB06G35100"/>
</dbReference>
<sequence>MAVPSQRRLTGTVAGDGDPTTAAPAPPPTIAGDLCACIAASTNPLLVVSLLSAANGRMIPSSLGGGGFLVNLLPPGAHGTAEI</sequence>
<dbReference type="Proteomes" id="UP000006038">
    <property type="component" value="Chromosome 6"/>
</dbReference>
<organism evidence="2">
    <name type="scientific">Oryza brachyantha</name>
    <name type="common">malo sina</name>
    <dbReference type="NCBI Taxonomy" id="4533"/>
    <lineage>
        <taxon>Eukaryota</taxon>
        <taxon>Viridiplantae</taxon>
        <taxon>Streptophyta</taxon>
        <taxon>Embryophyta</taxon>
        <taxon>Tracheophyta</taxon>
        <taxon>Spermatophyta</taxon>
        <taxon>Magnoliopsida</taxon>
        <taxon>Liliopsida</taxon>
        <taxon>Poales</taxon>
        <taxon>Poaceae</taxon>
        <taxon>BOP clade</taxon>
        <taxon>Oryzoideae</taxon>
        <taxon>Oryzeae</taxon>
        <taxon>Oryzinae</taxon>
        <taxon>Oryza</taxon>
    </lineage>
</organism>
<dbReference type="HOGENOM" id="CLU_2546274_0_0_1"/>
<keyword evidence="3" id="KW-1185">Reference proteome</keyword>
<evidence type="ECO:0000313" key="2">
    <source>
        <dbReference type="EnsemblPlants" id="OB06G35100.1"/>
    </source>
</evidence>
<dbReference type="Gramene" id="OB06G35100.1">
    <property type="protein sequence ID" value="OB06G35100.1"/>
    <property type="gene ID" value="OB06G35100"/>
</dbReference>
<evidence type="ECO:0000256" key="1">
    <source>
        <dbReference type="SAM" id="MobiDB-lite"/>
    </source>
</evidence>
<accession>J3MHL6</accession>
<feature type="region of interest" description="Disordered" evidence="1">
    <location>
        <begin position="1"/>
        <end position="26"/>
    </location>
</feature>
<reference evidence="2" key="1">
    <citation type="journal article" date="2013" name="Nat. Commun.">
        <title>Whole-genome sequencing of Oryza brachyantha reveals mechanisms underlying Oryza genome evolution.</title>
        <authorList>
            <person name="Chen J."/>
            <person name="Huang Q."/>
            <person name="Gao D."/>
            <person name="Wang J."/>
            <person name="Lang Y."/>
            <person name="Liu T."/>
            <person name="Li B."/>
            <person name="Bai Z."/>
            <person name="Luis Goicoechea J."/>
            <person name="Liang C."/>
            <person name="Chen C."/>
            <person name="Zhang W."/>
            <person name="Sun S."/>
            <person name="Liao Y."/>
            <person name="Zhang X."/>
            <person name="Yang L."/>
            <person name="Song C."/>
            <person name="Wang M."/>
            <person name="Shi J."/>
            <person name="Liu G."/>
            <person name="Liu J."/>
            <person name="Zhou H."/>
            <person name="Zhou W."/>
            <person name="Yu Q."/>
            <person name="An N."/>
            <person name="Chen Y."/>
            <person name="Cai Q."/>
            <person name="Wang B."/>
            <person name="Liu B."/>
            <person name="Min J."/>
            <person name="Huang Y."/>
            <person name="Wu H."/>
            <person name="Li Z."/>
            <person name="Zhang Y."/>
            <person name="Yin Y."/>
            <person name="Song W."/>
            <person name="Jiang J."/>
            <person name="Jackson S.A."/>
            <person name="Wing R.A."/>
            <person name="Wang J."/>
            <person name="Chen M."/>
        </authorList>
    </citation>
    <scope>NUCLEOTIDE SEQUENCE [LARGE SCALE GENOMIC DNA]</scope>
    <source>
        <strain evidence="2">cv. IRGC 101232</strain>
    </source>
</reference>
<proteinExistence type="predicted"/>